<feature type="compositionally biased region" description="Polar residues" evidence="5">
    <location>
        <begin position="27"/>
        <end position="39"/>
    </location>
</feature>
<dbReference type="InterPro" id="IPR007175">
    <property type="entry name" value="Rpr2/Snm1/Rpp21"/>
</dbReference>
<dbReference type="GO" id="GO:0046872">
    <property type="term" value="F:metal ion binding"/>
    <property type="evidence" value="ECO:0007669"/>
    <property type="project" value="UniProtKB-KW"/>
</dbReference>
<dbReference type="Proteomes" id="UP001355207">
    <property type="component" value="Chromosome 3"/>
</dbReference>
<dbReference type="RefSeq" id="XP_066074830.1">
    <property type="nucleotide sequence ID" value="XM_066218733.1"/>
</dbReference>
<evidence type="ECO:0000256" key="4">
    <source>
        <dbReference type="ARBA" id="ARBA00038402"/>
    </source>
</evidence>
<feature type="region of interest" description="Disordered" evidence="5">
    <location>
        <begin position="1"/>
        <end position="54"/>
    </location>
</feature>
<keyword evidence="7" id="KW-1185">Reference proteome</keyword>
<proteinExistence type="inferred from homology"/>
<dbReference type="GO" id="GO:0005655">
    <property type="term" value="C:nucleolar ribonuclease P complex"/>
    <property type="evidence" value="ECO:0007669"/>
    <property type="project" value="TreeGrafter"/>
</dbReference>
<evidence type="ECO:0000256" key="3">
    <source>
        <dbReference type="ARBA" id="ARBA00022833"/>
    </source>
</evidence>
<evidence type="ECO:0000313" key="6">
    <source>
        <dbReference type="EMBL" id="WWC88067.1"/>
    </source>
</evidence>
<dbReference type="EMBL" id="CP144100">
    <property type="protein sequence ID" value="WWC88067.1"/>
    <property type="molecule type" value="Genomic_DNA"/>
</dbReference>
<keyword evidence="2" id="KW-0479">Metal-binding</keyword>
<protein>
    <submittedName>
        <fullName evidence="6">Uncharacterized protein</fullName>
    </submittedName>
</protein>
<gene>
    <name evidence="6" type="ORF">L201_002970</name>
</gene>
<evidence type="ECO:0000256" key="1">
    <source>
        <dbReference type="ARBA" id="ARBA00022694"/>
    </source>
</evidence>
<dbReference type="Pfam" id="PF04032">
    <property type="entry name" value="Rpr2"/>
    <property type="match status" value="1"/>
</dbReference>
<dbReference type="Gene3D" id="6.20.50.20">
    <property type="match status" value="1"/>
</dbReference>
<evidence type="ECO:0000256" key="5">
    <source>
        <dbReference type="SAM" id="MobiDB-lite"/>
    </source>
</evidence>
<dbReference type="PANTHER" id="PTHR14742:SF0">
    <property type="entry name" value="RIBONUCLEASE P PROTEIN SUBUNIT P21"/>
    <property type="match status" value="1"/>
</dbReference>
<dbReference type="GeneID" id="91093641"/>
<evidence type="ECO:0000256" key="2">
    <source>
        <dbReference type="ARBA" id="ARBA00022723"/>
    </source>
</evidence>
<organism evidence="6 7">
    <name type="scientific">Kwoniella dendrophila CBS 6074</name>
    <dbReference type="NCBI Taxonomy" id="1295534"/>
    <lineage>
        <taxon>Eukaryota</taxon>
        <taxon>Fungi</taxon>
        <taxon>Dikarya</taxon>
        <taxon>Basidiomycota</taxon>
        <taxon>Agaricomycotina</taxon>
        <taxon>Tremellomycetes</taxon>
        <taxon>Tremellales</taxon>
        <taxon>Cryptococcaceae</taxon>
        <taxon>Kwoniella</taxon>
    </lineage>
</organism>
<keyword evidence="3" id="KW-0862">Zinc</keyword>
<dbReference type="PANTHER" id="PTHR14742">
    <property type="entry name" value="RIBONUCLEASE P SUBUNIT P21"/>
    <property type="match status" value="1"/>
</dbReference>
<comment type="similarity">
    <text evidence="4">Belongs to the eukaryotic/archaeal RNase P protein component 4 family.</text>
</comment>
<sequence>MAKDNTKQQNVSKFNELMSSKDMGQGQKANKQNPGQNQSRSKDKEKQQDNFPVVPQKDIYQRINFSYQASIFLQSLGTEASSSSSSSNPKSILNTKISDVTTKIDRKGKRKAIENNINLNHQREEEEMVNGKSSNEMGYSDIATKTRSKFRQLARMSIREMNGMIVHNQLKLDPSLKRSLCKSCGTVLVPGLTSRIRNKPNSNSFSITHHTCLTCSTSFSIPAPPLPLNIDIDGNLQIDKEGLDGKIRRSKRQKIAKRSKKIFHEIEKTNNNNNNSQMSESSDTKINGIESGGHTLWKGDQRLEGWGIKN</sequence>
<name>A0AAX4JRN7_9TREE</name>
<dbReference type="AlphaFoldDB" id="A0AAX4JRN7"/>
<accession>A0AAX4JRN7</accession>
<dbReference type="GO" id="GO:0008033">
    <property type="term" value="P:tRNA processing"/>
    <property type="evidence" value="ECO:0007669"/>
    <property type="project" value="UniProtKB-KW"/>
</dbReference>
<reference evidence="6 7" key="1">
    <citation type="submission" date="2024-01" db="EMBL/GenBank/DDBJ databases">
        <title>Comparative genomics of Cryptococcus and Kwoniella reveals pathogenesis evolution and contrasting modes of karyotype evolution via chromosome fusion or intercentromeric recombination.</title>
        <authorList>
            <person name="Coelho M.A."/>
            <person name="David-Palma M."/>
            <person name="Shea T."/>
            <person name="Bowers K."/>
            <person name="McGinley-Smith S."/>
            <person name="Mohammad A.W."/>
            <person name="Gnirke A."/>
            <person name="Yurkov A.M."/>
            <person name="Nowrousian M."/>
            <person name="Sun S."/>
            <person name="Cuomo C.A."/>
            <person name="Heitman J."/>
        </authorList>
    </citation>
    <scope>NUCLEOTIDE SEQUENCE [LARGE SCALE GENOMIC DNA]</scope>
    <source>
        <strain evidence="6 7">CBS 6074</strain>
    </source>
</reference>
<keyword evidence="1" id="KW-0819">tRNA processing</keyword>
<evidence type="ECO:0000313" key="7">
    <source>
        <dbReference type="Proteomes" id="UP001355207"/>
    </source>
</evidence>